<dbReference type="GeneID" id="97555308"/>
<dbReference type="Pfam" id="PF01547">
    <property type="entry name" value="SBP_bac_1"/>
    <property type="match status" value="1"/>
</dbReference>
<dbReference type="EMBL" id="LWMH01000003">
    <property type="protein sequence ID" value="KZS43214.1"/>
    <property type="molecule type" value="Genomic_DNA"/>
</dbReference>
<keyword evidence="1" id="KW-0732">Signal</keyword>
<dbReference type="PANTHER" id="PTHR43649">
    <property type="entry name" value="ARABINOSE-BINDING PROTEIN-RELATED"/>
    <property type="match status" value="1"/>
</dbReference>
<dbReference type="Proteomes" id="UP000076796">
    <property type="component" value="Unassembled WGS sequence"/>
</dbReference>
<dbReference type="InterPro" id="IPR006059">
    <property type="entry name" value="SBP"/>
</dbReference>
<evidence type="ECO:0000313" key="3">
    <source>
        <dbReference type="Proteomes" id="UP000076796"/>
    </source>
</evidence>
<name>A0A163DGW9_9BACL</name>
<gene>
    <name evidence="2" type="ORF">AWU65_00910</name>
</gene>
<evidence type="ECO:0000313" key="2">
    <source>
        <dbReference type="EMBL" id="KZS43214.1"/>
    </source>
</evidence>
<organism evidence="2 3">
    <name type="scientific">Paenibacillus glucanolyticus</name>
    <dbReference type="NCBI Taxonomy" id="59843"/>
    <lineage>
        <taxon>Bacteria</taxon>
        <taxon>Bacillati</taxon>
        <taxon>Bacillota</taxon>
        <taxon>Bacilli</taxon>
        <taxon>Bacillales</taxon>
        <taxon>Paenibacillaceae</taxon>
        <taxon>Paenibacillus</taxon>
    </lineage>
</organism>
<evidence type="ECO:0000256" key="1">
    <source>
        <dbReference type="SAM" id="SignalP"/>
    </source>
</evidence>
<feature type="chain" id="PRO_5038959849" evidence="1">
    <location>
        <begin position="25"/>
        <end position="443"/>
    </location>
</feature>
<dbReference type="InterPro" id="IPR050490">
    <property type="entry name" value="Bact_solute-bd_prot1"/>
</dbReference>
<sequence>MKRRKWLKLVLMTTLAASMLSACGGINSSSSNEGANAGSASEASAGGSGEKINLKLWGAVPVEAGPQEVIDNWNKENPDIQVEYVRYVNDDPGNLKLDTALITAQDADLFINYTINRLQKRVDAGVALDLSSKTDYNIDEQMGPDAAQWKIGDKYYGIPTKKNMLFIWLNKNMLDEAGLPVPSVDWTWDDLREYAKKLTKENVYGLMQHDAAFTATIDGTIAGLGVTKPDGTSNFDNDLWKQQLQTVHDMMFVDKSTPEYGEQVTSKMPVDTNFLKGEAAMLAAGEFIFRNANNQKEFPHDFKIAFATIPKVTADQKDYKYAGGLGDMLSVNAKSKNQDAAWKFAKWYADGGMLPMASGGRIPSSKSVDNQQAMELLLKGNEDSYDTASLNNVVFGQFPSFQLNVPQQALDARKEEYEKYFLNEQDIDTTLTNMTKRHQDYIK</sequence>
<accession>A0A163DGW9</accession>
<dbReference type="PANTHER" id="PTHR43649:SF12">
    <property type="entry name" value="DIACETYLCHITOBIOSE BINDING PROTEIN DASA"/>
    <property type="match status" value="1"/>
</dbReference>
<protein>
    <submittedName>
        <fullName evidence="2">ABC transporter substrate-binding protein</fullName>
    </submittedName>
</protein>
<proteinExistence type="predicted"/>
<dbReference type="PROSITE" id="PS51257">
    <property type="entry name" value="PROKAR_LIPOPROTEIN"/>
    <property type="match status" value="1"/>
</dbReference>
<dbReference type="AlphaFoldDB" id="A0A163DGW9"/>
<dbReference type="SUPFAM" id="SSF53850">
    <property type="entry name" value="Periplasmic binding protein-like II"/>
    <property type="match status" value="1"/>
</dbReference>
<dbReference type="Gene3D" id="3.40.190.10">
    <property type="entry name" value="Periplasmic binding protein-like II"/>
    <property type="match status" value="1"/>
</dbReference>
<keyword evidence="3" id="KW-1185">Reference proteome</keyword>
<dbReference type="RefSeq" id="WP_063480660.1">
    <property type="nucleotide sequence ID" value="NZ_CP147845.1"/>
</dbReference>
<comment type="caution">
    <text evidence="2">The sequence shown here is derived from an EMBL/GenBank/DDBJ whole genome shotgun (WGS) entry which is preliminary data.</text>
</comment>
<reference evidence="2" key="1">
    <citation type="journal article" date="2016" name="Genome Announc.">
        <title>Draft genomes of two strains of Paenibacillus glucanolyticus with capability to degrade lignocellulose.</title>
        <authorList>
            <person name="Mathews S.L."/>
            <person name="Pawlak J."/>
            <person name="Grunden A.M."/>
        </authorList>
    </citation>
    <scope>NUCLEOTIDE SEQUENCE [LARGE SCALE GENOMIC DNA]</scope>
    <source>
        <strain evidence="2">SLM1</strain>
    </source>
</reference>
<feature type="signal peptide" evidence="1">
    <location>
        <begin position="1"/>
        <end position="24"/>
    </location>
</feature>